<organism evidence="2 3">
    <name type="scientific">Acanthamoeba castellanii (strain ATCC 30010 / Neff)</name>
    <dbReference type="NCBI Taxonomy" id="1257118"/>
    <lineage>
        <taxon>Eukaryota</taxon>
        <taxon>Amoebozoa</taxon>
        <taxon>Discosea</taxon>
        <taxon>Longamoebia</taxon>
        <taxon>Centramoebida</taxon>
        <taxon>Acanthamoebidae</taxon>
        <taxon>Acanthamoeba</taxon>
    </lineage>
</organism>
<protein>
    <submittedName>
        <fullName evidence="2">Uncharacterized protein</fullName>
    </submittedName>
</protein>
<gene>
    <name evidence="2" type="ORF">ACA1_307000</name>
</gene>
<accession>L8GTH3</accession>
<dbReference type="KEGG" id="acan:ACA1_307000"/>
<feature type="region of interest" description="Disordered" evidence="1">
    <location>
        <begin position="59"/>
        <end position="98"/>
    </location>
</feature>
<dbReference type="OrthoDB" id="2201641at2759"/>
<dbReference type="VEuPathDB" id="AmoebaDB:ACA1_307000"/>
<dbReference type="Proteomes" id="UP000011083">
    <property type="component" value="Unassembled WGS sequence"/>
</dbReference>
<name>L8GTH3_ACACF</name>
<feature type="compositionally biased region" description="Low complexity" evidence="1">
    <location>
        <begin position="66"/>
        <end position="86"/>
    </location>
</feature>
<evidence type="ECO:0000313" key="3">
    <source>
        <dbReference type="Proteomes" id="UP000011083"/>
    </source>
</evidence>
<evidence type="ECO:0000256" key="1">
    <source>
        <dbReference type="SAM" id="MobiDB-lite"/>
    </source>
</evidence>
<reference evidence="2 3" key="1">
    <citation type="journal article" date="2013" name="Genome Biol.">
        <title>Genome of Acanthamoeba castellanii highlights extensive lateral gene transfer and early evolution of tyrosine kinase signaling.</title>
        <authorList>
            <person name="Clarke M."/>
            <person name="Lohan A.J."/>
            <person name="Liu B."/>
            <person name="Lagkouvardos I."/>
            <person name="Roy S."/>
            <person name="Zafar N."/>
            <person name="Bertelli C."/>
            <person name="Schilde C."/>
            <person name="Kianianmomeni A."/>
            <person name="Burglin T.R."/>
            <person name="Frech C."/>
            <person name="Turcotte B."/>
            <person name="Kopec K.O."/>
            <person name="Synnott J.M."/>
            <person name="Choo C."/>
            <person name="Paponov I."/>
            <person name="Finkler A."/>
            <person name="Soon Heng Tan C."/>
            <person name="Hutchins A.P."/>
            <person name="Weinmeier T."/>
            <person name="Rattei T."/>
            <person name="Chu J.S."/>
            <person name="Gimenez G."/>
            <person name="Irimia M."/>
            <person name="Rigden D.J."/>
            <person name="Fitzpatrick D.A."/>
            <person name="Lorenzo-Morales J."/>
            <person name="Bateman A."/>
            <person name="Chiu C.H."/>
            <person name="Tang P."/>
            <person name="Hegemann P."/>
            <person name="Fromm H."/>
            <person name="Raoult D."/>
            <person name="Greub G."/>
            <person name="Miranda-Saavedra D."/>
            <person name="Chen N."/>
            <person name="Nash P."/>
            <person name="Ginger M.L."/>
            <person name="Horn M."/>
            <person name="Schaap P."/>
            <person name="Caler L."/>
            <person name="Loftus B."/>
        </authorList>
    </citation>
    <scope>NUCLEOTIDE SEQUENCE [LARGE SCALE GENOMIC DNA]</scope>
    <source>
        <strain evidence="2 3">Neff</strain>
    </source>
</reference>
<dbReference type="AlphaFoldDB" id="L8GTH3"/>
<dbReference type="EMBL" id="KB007990">
    <property type="protein sequence ID" value="ELR16484.1"/>
    <property type="molecule type" value="Genomic_DNA"/>
</dbReference>
<dbReference type="RefSeq" id="XP_004338497.1">
    <property type="nucleotide sequence ID" value="XM_004338449.1"/>
</dbReference>
<sequence length="120" mass="13003">MNCSMFLAINKKWGPHTINQMATSHNTQLPHYHSHFFKPGSTTTNCLVQDWFKHRAPLPPSSPQCGAGATGARTSTTSQSTCQSHCTHQRRHSSVSMGHQSHYTTVDGAGRPIGCVGSVA</sequence>
<keyword evidence="3" id="KW-1185">Reference proteome</keyword>
<evidence type="ECO:0000313" key="2">
    <source>
        <dbReference type="EMBL" id="ELR16484.1"/>
    </source>
</evidence>
<proteinExistence type="predicted"/>
<dbReference type="GeneID" id="14917182"/>